<keyword evidence="5" id="KW-0067">ATP-binding</keyword>
<keyword evidence="9" id="KW-1185">Reference proteome</keyword>
<evidence type="ECO:0000313" key="9">
    <source>
        <dbReference type="Proteomes" id="UP000692816"/>
    </source>
</evidence>
<dbReference type="InterPro" id="IPR050534">
    <property type="entry name" value="Coronavir_polyprotein_1ab"/>
</dbReference>
<evidence type="ECO:0000256" key="1">
    <source>
        <dbReference type="ARBA" id="ARBA00007913"/>
    </source>
</evidence>
<accession>A0ABS3MGC4</accession>
<dbReference type="SUPFAM" id="SSF56112">
    <property type="entry name" value="Protein kinase-like (PK-like)"/>
    <property type="match status" value="1"/>
</dbReference>
<dbReference type="InterPro" id="IPR000719">
    <property type="entry name" value="Prot_kinase_dom"/>
</dbReference>
<keyword evidence="4" id="KW-0347">Helicase</keyword>
<protein>
    <submittedName>
        <fullName evidence="8">AAA family ATPase</fullName>
    </submittedName>
</protein>
<dbReference type="InterPro" id="IPR041677">
    <property type="entry name" value="DNA2/NAM7_AAA_11"/>
</dbReference>
<comment type="similarity">
    <text evidence="1">Belongs to the DNA2/NAM7 helicase family.</text>
</comment>
<sequence>MSSPQYLGDKYRIVRTIIRGDRTGRFPFLYEVSDAGMFLFARTWSRAGDSADLRALWNHEIRSLLRLGGYPRAGQYFVQLQDLGVEEKRFYVVLDAGDRQPLAQMLADRGRRPWLRDVSTPARRRKVWEGLRRIATAVSMLHEEGTIHRAISPAGVFSDDRGDCDFRLSGFEWSLRVTSETSVGRDGTNKVDRLRAPELEKSDARYSFATDWFDFGVLCTEIFGLKPSGRGTKTVEQLREIVLNLTYLGPPERALILGLLEPDPERRFTDSATILQGLSEAHASVRNRTIVIGKPLYVGFNLGAGSRVSEAIADITANAAKGAIRTADVEAQLDFIQRDLTGDLQVLVRQTPFQHYVLNGRLLQYRVQRWERDNPTWDVGFCQSADPPSLDPTEKVALLDGRKIEVRAAPKLSRDLNRARSIGAAWDAVFPFETSTTDLDDSQYQVLEFFRITNQLDALLTAAQIWPVRVVDVEEQTEGAVVDVTPVPDGQRDELALNLKLSRSADQMRDFFTRDAVSLPLAEESDFTLGYEGVLGRGEQETNIRWRFDRMVYHPGGIRYRFYHEDAGVPAPALDSRMYLMPSGLGGTIAQLKRRQRAIDSMRSHAGLLTAIADPDRARRDTTDSPGSSDAIESMDESKQLALTRIWKTQPLFALQGPPGTGKTRLLETLTTRLLEVDVSTQALITAHSHEAVRHVRRKLAERIATLPQTTRPIVVRLDDKADTDYVSRTTARLARAISDSPLAASAPTHILERAKSIAADMEQGKPATRDIRSLESLVRQAANVVFATSNSGELAQLLEDNRRFDWSIVEEAGKAHGFDLALALQASYRVLLIGDQEQLPPFNFAALEGLFREPPRILNAWKNGAGFAPGLVGREYVGLDDEDQQRFAESCTVWLDMVQFFAEMFRRCQRSVVAEAPIAMQLELQHRMHPDICDMISHCFYQERLRTHEDAIARFANEGPPFGIVANGWMPEQRIVFVDLPWMQEVKHATGEVGGADGKRRYTNAAEIDAVLQVLTQFVPKPGQDCHIQILSPYRAQVREIASAVSDRTTSGKLKNLLHPEIDIRSAKRMGATVDEFQGSEADVVVASLVRNNDEKVGKGLGFLADRRRFNVLLSRARQKLVLIGSWNFLASRVDVSSEPNEEDELAHITRLMRWLIAEEKRGRVKRVQPKDFAGVAK</sequence>
<dbReference type="InterPro" id="IPR047187">
    <property type="entry name" value="SF1_C_Upf1"/>
</dbReference>
<comment type="caution">
    <text evidence="8">The sequence shown here is derived from an EMBL/GenBank/DDBJ whole genome shotgun (WGS) entry which is preliminary data.</text>
</comment>
<evidence type="ECO:0000313" key="8">
    <source>
        <dbReference type="EMBL" id="MBO1430503.1"/>
    </source>
</evidence>
<dbReference type="InterPro" id="IPR041679">
    <property type="entry name" value="DNA2/NAM7-like_C"/>
</dbReference>
<dbReference type="PANTHER" id="PTHR43788:SF8">
    <property type="entry name" value="DNA-BINDING PROTEIN SMUBP-2"/>
    <property type="match status" value="1"/>
</dbReference>
<dbReference type="Gene3D" id="3.40.50.300">
    <property type="entry name" value="P-loop containing nucleotide triphosphate hydrolases"/>
    <property type="match status" value="2"/>
</dbReference>
<dbReference type="InterPro" id="IPR027417">
    <property type="entry name" value="P-loop_NTPase"/>
</dbReference>
<dbReference type="CDD" id="cd18808">
    <property type="entry name" value="SF1_C_Upf1"/>
    <property type="match status" value="1"/>
</dbReference>
<evidence type="ECO:0000256" key="3">
    <source>
        <dbReference type="ARBA" id="ARBA00022801"/>
    </source>
</evidence>
<dbReference type="Gene3D" id="1.10.510.10">
    <property type="entry name" value="Transferase(Phosphotransferase) domain 1"/>
    <property type="match status" value="1"/>
</dbReference>
<dbReference type="SMART" id="SM00220">
    <property type="entry name" value="S_TKc"/>
    <property type="match status" value="1"/>
</dbReference>
<dbReference type="SUPFAM" id="SSF52540">
    <property type="entry name" value="P-loop containing nucleoside triphosphate hydrolases"/>
    <property type="match status" value="1"/>
</dbReference>
<keyword evidence="2" id="KW-0547">Nucleotide-binding</keyword>
<dbReference type="EMBL" id="JAGEPA010000001">
    <property type="protein sequence ID" value="MBO1430503.1"/>
    <property type="molecule type" value="Genomic_DNA"/>
</dbReference>
<dbReference type="InterPro" id="IPR011009">
    <property type="entry name" value="Kinase-like_dom_sf"/>
</dbReference>
<feature type="domain" description="Protein kinase" evidence="7">
    <location>
        <begin position="11"/>
        <end position="285"/>
    </location>
</feature>
<evidence type="ECO:0000256" key="4">
    <source>
        <dbReference type="ARBA" id="ARBA00022806"/>
    </source>
</evidence>
<name>A0ABS3MGC4_9BRAD</name>
<dbReference type="Pfam" id="PF13087">
    <property type="entry name" value="AAA_12"/>
    <property type="match status" value="1"/>
</dbReference>
<evidence type="ECO:0000256" key="6">
    <source>
        <dbReference type="SAM" id="MobiDB-lite"/>
    </source>
</evidence>
<organism evidence="8 9">
    <name type="scientific">Bradyrhizobium quebecense</name>
    <dbReference type="NCBI Taxonomy" id="2748629"/>
    <lineage>
        <taxon>Bacteria</taxon>
        <taxon>Pseudomonadati</taxon>
        <taxon>Pseudomonadota</taxon>
        <taxon>Alphaproteobacteria</taxon>
        <taxon>Hyphomicrobiales</taxon>
        <taxon>Nitrobacteraceae</taxon>
        <taxon>Bradyrhizobium</taxon>
    </lineage>
</organism>
<dbReference type="Pfam" id="PF00069">
    <property type="entry name" value="Pkinase"/>
    <property type="match status" value="1"/>
</dbReference>
<proteinExistence type="inferred from homology"/>
<keyword evidence="3" id="KW-0378">Hydrolase</keyword>
<dbReference type="RefSeq" id="WP_207833187.1">
    <property type="nucleotide sequence ID" value="NZ_CP088282.1"/>
</dbReference>
<dbReference type="Proteomes" id="UP000692816">
    <property type="component" value="Unassembled WGS sequence"/>
</dbReference>
<dbReference type="Pfam" id="PF13086">
    <property type="entry name" value="AAA_11"/>
    <property type="match status" value="2"/>
</dbReference>
<gene>
    <name evidence="8" type="ORF">J4P68_13760</name>
</gene>
<feature type="region of interest" description="Disordered" evidence="6">
    <location>
        <begin position="615"/>
        <end position="635"/>
    </location>
</feature>
<evidence type="ECO:0000259" key="7">
    <source>
        <dbReference type="PROSITE" id="PS50011"/>
    </source>
</evidence>
<evidence type="ECO:0000256" key="2">
    <source>
        <dbReference type="ARBA" id="ARBA00022741"/>
    </source>
</evidence>
<dbReference type="PROSITE" id="PS50011">
    <property type="entry name" value="PROTEIN_KINASE_DOM"/>
    <property type="match status" value="1"/>
</dbReference>
<dbReference type="PANTHER" id="PTHR43788">
    <property type="entry name" value="DNA2/NAM7 HELICASE FAMILY MEMBER"/>
    <property type="match status" value="1"/>
</dbReference>
<evidence type="ECO:0000256" key="5">
    <source>
        <dbReference type="ARBA" id="ARBA00022840"/>
    </source>
</evidence>
<reference evidence="8" key="1">
    <citation type="journal article" date="2021" name="Int. J. Syst. Evol. Microbiol.">
        <title>Bradyrhizobium septentrionale sp. nov. (sv. septentrionale) and Bradyrhizobium quebecense sp. nov. (sv. septentrionale) associated with legumes native to Canada possess rearranged symbiosis genes and numerous insertion sequences.</title>
        <authorList>
            <person name="Bromfield E.S.P."/>
            <person name="Cloutier S."/>
        </authorList>
    </citation>
    <scope>NUCLEOTIDE SEQUENCE</scope>
    <source>
        <strain evidence="8">12S5</strain>
    </source>
</reference>